<feature type="domain" description="DUF6546" evidence="1">
    <location>
        <begin position="277"/>
        <end position="498"/>
    </location>
</feature>
<accession>A0A8H5J1A8</accession>
<protein>
    <recommendedName>
        <fullName evidence="1">DUF6546 domain-containing protein</fullName>
    </recommendedName>
</protein>
<keyword evidence="3" id="KW-1185">Reference proteome</keyword>
<evidence type="ECO:0000313" key="3">
    <source>
        <dbReference type="Proteomes" id="UP000522262"/>
    </source>
</evidence>
<dbReference type="EMBL" id="JAAOAM010000110">
    <property type="protein sequence ID" value="KAF5547079.1"/>
    <property type="molecule type" value="Genomic_DNA"/>
</dbReference>
<evidence type="ECO:0000259" key="1">
    <source>
        <dbReference type="Pfam" id="PF20183"/>
    </source>
</evidence>
<dbReference type="Pfam" id="PF20183">
    <property type="entry name" value="DUF6546"/>
    <property type="match status" value="1"/>
</dbReference>
<name>A0A8H5J1A8_9HYPO</name>
<sequence>MVTLRSHTRERARRRSSWAFLPQEIRRMILEEISRQNRWSYASTVCKEWHAIVASKNLNRLELNRASAQGLKKVIMQRHLIRRIYLNIELPDYFCTQCRNYSHLVDPSTLTKEALQSLTKALAGWEPTHHITLELNAYSPGDPNHCFKNHLYGFEHENHENLLEKQEAWNDPDHGWFEGKQKEPPKTSAIQQLFITAITEVGSASPPKVPAVKGVVIRRQMRRKIDRSALSKLLKQFPNLESITYEPWRVLLHLPNENDLSYGKQDQMLLVGLPTWPQHVRSVTIFEDFNEQMMEAIRSNPVPTFGNESLQVETRRRTNYRMGEAFAVKSRNLEHLSVAFKIDARDFFTSCKMLSDWPRLRSLILTTPLMTKGSRQSISDLLVNAGQVAQKMQHLKSLAIWHCSHDKASAVIFHKNEKGGRKVQGSATLTWRGTRDFDFSKEVVETWQKVVCTCNSHPGYVGQCDSHQFLCKIERVAGEFISHGDAIHHLRLPNGVIDPRSLRQIRQEGILQREAWTVGAEPVDESESEEEP</sequence>
<gene>
    <name evidence="2" type="ORF">FMEXI_5269</name>
</gene>
<dbReference type="InterPro" id="IPR036047">
    <property type="entry name" value="F-box-like_dom_sf"/>
</dbReference>
<dbReference type="SUPFAM" id="SSF81383">
    <property type="entry name" value="F-box domain"/>
    <property type="match status" value="1"/>
</dbReference>
<dbReference type="AlphaFoldDB" id="A0A8H5J1A8"/>
<proteinExistence type="predicted"/>
<reference evidence="2 3" key="1">
    <citation type="submission" date="2020-05" db="EMBL/GenBank/DDBJ databases">
        <title>Identification and distribution of gene clusters putatively required for synthesis of sphingolipid metabolism inhibitors in phylogenetically diverse species of the filamentous fungus Fusarium.</title>
        <authorList>
            <person name="Kim H.-S."/>
            <person name="Busman M."/>
            <person name="Brown D.W."/>
            <person name="Divon H."/>
            <person name="Uhlig S."/>
            <person name="Proctor R.H."/>
        </authorList>
    </citation>
    <scope>NUCLEOTIDE SEQUENCE [LARGE SCALE GENOMIC DNA]</scope>
    <source>
        <strain evidence="2 3">NRRL 53147</strain>
    </source>
</reference>
<dbReference type="Proteomes" id="UP000522262">
    <property type="component" value="Unassembled WGS sequence"/>
</dbReference>
<organism evidence="2 3">
    <name type="scientific">Fusarium mexicanum</name>
    <dbReference type="NCBI Taxonomy" id="751941"/>
    <lineage>
        <taxon>Eukaryota</taxon>
        <taxon>Fungi</taxon>
        <taxon>Dikarya</taxon>
        <taxon>Ascomycota</taxon>
        <taxon>Pezizomycotina</taxon>
        <taxon>Sordariomycetes</taxon>
        <taxon>Hypocreomycetidae</taxon>
        <taxon>Hypocreales</taxon>
        <taxon>Nectriaceae</taxon>
        <taxon>Fusarium</taxon>
        <taxon>Fusarium fujikuroi species complex</taxon>
    </lineage>
</organism>
<dbReference type="InterPro" id="IPR046676">
    <property type="entry name" value="DUF6546"/>
</dbReference>
<comment type="caution">
    <text evidence="2">The sequence shown here is derived from an EMBL/GenBank/DDBJ whole genome shotgun (WGS) entry which is preliminary data.</text>
</comment>
<evidence type="ECO:0000313" key="2">
    <source>
        <dbReference type="EMBL" id="KAF5547079.1"/>
    </source>
</evidence>